<dbReference type="InterPro" id="IPR029045">
    <property type="entry name" value="ClpP/crotonase-like_dom_sf"/>
</dbReference>
<evidence type="ECO:0000256" key="1">
    <source>
        <dbReference type="ARBA" id="ARBA00005254"/>
    </source>
</evidence>
<evidence type="ECO:0000313" key="3">
    <source>
        <dbReference type="Proteomes" id="UP001176468"/>
    </source>
</evidence>
<dbReference type="NCBIfam" id="NF006109">
    <property type="entry name" value="PRK08260.1"/>
    <property type="match status" value="1"/>
</dbReference>
<name>A0ABT8ZYS2_9SPHN</name>
<reference evidence="2" key="1">
    <citation type="submission" date="2023-07" db="EMBL/GenBank/DDBJ databases">
        <authorList>
            <person name="Kim M.K."/>
        </authorList>
    </citation>
    <scope>NUCLEOTIDE SEQUENCE</scope>
    <source>
        <strain evidence="2">CA1-15</strain>
    </source>
</reference>
<dbReference type="EMBL" id="JAUQSZ010000004">
    <property type="protein sequence ID" value="MDO7842269.1"/>
    <property type="molecule type" value="Genomic_DNA"/>
</dbReference>
<sequence>MFETIRYDVANGIATITLNRPDRLNAFNSVMAGELVAAFDKTDADDDVRVVIVTGEGRGFCAGADLEAGADTFNYAVRDGGGPVSADGTIDWSHPDVRDTGGKVTLRIFESLKPVIAAINGPAVGIGITMTLAMDFRLIADTAKIGFVFARRGIVTEAASSFFLPRVVGIQTALEWCMTGRVMPAAEAHAGGLTRSLLAPADLLPAATALAREIADNTAAVSVALTRQMLWRGLGMAHPMEAHRIDSRGVYARGRSADAVEGVTSFLEKRPAVYADKVSTGMPGYFPWWSEPEWK</sequence>
<organism evidence="2 3">
    <name type="scientific">Sphingomonas immobilis</name>
    <dbReference type="NCBI Taxonomy" id="3063997"/>
    <lineage>
        <taxon>Bacteria</taxon>
        <taxon>Pseudomonadati</taxon>
        <taxon>Pseudomonadota</taxon>
        <taxon>Alphaproteobacteria</taxon>
        <taxon>Sphingomonadales</taxon>
        <taxon>Sphingomonadaceae</taxon>
        <taxon>Sphingomonas</taxon>
    </lineage>
</organism>
<dbReference type="InterPro" id="IPR001753">
    <property type="entry name" value="Enoyl-CoA_hydra/iso"/>
</dbReference>
<dbReference type="PANTHER" id="PTHR43684">
    <property type="match status" value="1"/>
</dbReference>
<comment type="caution">
    <text evidence="2">The sequence shown here is derived from an EMBL/GenBank/DDBJ whole genome shotgun (WGS) entry which is preliminary data.</text>
</comment>
<dbReference type="RefSeq" id="WP_304560736.1">
    <property type="nucleotide sequence ID" value="NZ_JAUQSZ010000004.1"/>
</dbReference>
<dbReference type="InterPro" id="IPR051053">
    <property type="entry name" value="ECH/Chromodomain_protein"/>
</dbReference>
<evidence type="ECO:0000313" key="2">
    <source>
        <dbReference type="EMBL" id="MDO7842269.1"/>
    </source>
</evidence>
<dbReference type="CDD" id="cd06558">
    <property type="entry name" value="crotonase-like"/>
    <property type="match status" value="1"/>
</dbReference>
<protein>
    <submittedName>
        <fullName evidence="2">Crotonase/enoyl-CoA hydratase family protein</fullName>
    </submittedName>
</protein>
<dbReference type="PANTHER" id="PTHR43684:SF4">
    <property type="entry name" value="ENOYL-COA HYDRATASE_ISOMERASE FAMILY PROTEIN (AFU_ORTHOLOGUE AFUA_1G01890)"/>
    <property type="match status" value="1"/>
</dbReference>
<comment type="similarity">
    <text evidence="1">Belongs to the enoyl-CoA hydratase/isomerase family.</text>
</comment>
<accession>A0ABT8ZYS2</accession>
<dbReference type="Pfam" id="PF00378">
    <property type="entry name" value="ECH_1"/>
    <property type="match status" value="2"/>
</dbReference>
<keyword evidence="3" id="KW-1185">Reference proteome</keyword>
<dbReference type="Proteomes" id="UP001176468">
    <property type="component" value="Unassembled WGS sequence"/>
</dbReference>
<dbReference type="SUPFAM" id="SSF52096">
    <property type="entry name" value="ClpP/crotonase"/>
    <property type="match status" value="1"/>
</dbReference>
<gene>
    <name evidence="2" type="ORF">Q5H94_08015</name>
</gene>
<proteinExistence type="inferred from homology"/>
<dbReference type="Gene3D" id="3.90.226.10">
    <property type="entry name" value="2-enoyl-CoA Hydratase, Chain A, domain 1"/>
    <property type="match status" value="1"/>
</dbReference>